<accession>A0ABT5ZNC9</accession>
<sequence>MSRAGVRVGVGTRFHYDGETVEVVEMAATTAGNEVVLKDGQGRLLRLALKELLFSDRAVISPDGPGPSADDEGEIASVVLGQLDEAEKRKVLDRAEHVREVLTGYRSGSSELARDDEPRPEYSLDRPLEARYAAKVAELGMGLRTLKRWIAEFRDHGEAGLAPKKGPTRKAQIAVDDRWVETAVEVMVEHTDQSRPSRTMVIERTRARVIARFGEGVVPQPSRATAFRLLQELERRHPLFRLSTKRNRDIAGRPEGQYGKLRPTRPGEYLLMDSTRLDVFAFDPLTLKWVQAELSVGMDWYTRCITGIRLTPVSTKAVDVSAVLFQSFRPRPAGRDWPRHAVWPEHGIPRTVLVDVEGAAGPGLASPPLVPETLVVDHGKVYVSEHLTSVCRRMGISIQPARLRTGRDKGPVERYFRTLREGLLQVLPGYKGPDIHSRGENPEDDAFFFLDELEAIIREWTAAVYHCRPHSSLVDPGLPGLRMSPAKMFEHGMARAGYIEAPRDRDLAFEFLQTKWRTVQHYGVEIGRRRYSGPGLPEPGIRSPYDSPVKNGWPFQADPDDITKIYFRSPTTREWHTLTWEYAPSERMPLSEDALAFARKLAAAKYRYPDDRLAVADLLQRWNLGLGTTLVERRMALRLSREQAAIELPASEAETVVSLPSVRKALGQSDEPAECEVPESESVAEVGDDDEADLEDLADETDFYADALEDV</sequence>
<dbReference type="EMBL" id="JARJBC010000012">
    <property type="protein sequence ID" value="MDF3291329.1"/>
    <property type="molecule type" value="Genomic_DNA"/>
</dbReference>
<dbReference type="PANTHER" id="PTHR35004:SF6">
    <property type="entry name" value="TRANSPOSASE"/>
    <property type="match status" value="1"/>
</dbReference>
<feature type="region of interest" description="Disordered" evidence="1">
    <location>
        <begin position="665"/>
        <end position="690"/>
    </location>
</feature>
<proteinExistence type="predicted"/>
<reference evidence="3 4" key="1">
    <citation type="submission" date="2023-03" db="EMBL/GenBank/DDBJ databases">
        <title>Draft genome sequence of Streptomyces sp. RB6PN23 isolated from peat swamp forest in Thailand.</title>
        <authorList>
            <person name="Klaysubun C."/>
            <person name="Duangmal K."/>
        </authorList>
    </citation>
    <scope>NUCLEOTIDE SEQUENCE [LARGE SCALE GENOMIC DNA]</scope>
    <source>
        <strain evidence="3 4">RB6PN23</strain>
    </source>
</reference>
<feature type="domain" description="Integrase catalytic" evidence="2">
    <location>
        <begin position="262"/>
        <end position="493"/>
    </location>
</feature>
<evidence type="ECO:0000259" key="2">
    <source>
        <dbReference type="PROSITE" id="PS50994"/>
    </source>
</evidence>
<dbReference type="SUPFAM" id="SSF53098">
    <property type="entry name" value="Ribonuclease H-like"/>
    <property type="match status" value="1"/>
</dbReference>
<dbReference type="InterPro" id="IPR012337">
    <property type="entry name" value="RNaseH-like_sf"/>
</dbReference>
<comment type="caution">
    <text evidence="3">The sequence shown here is derived from an EMBL/GenBank/DDBJ whole genome shotgun (WGS) entry which is preliminary data.</text>
</comment>
<evidence type="ECO:0000313" key="4">
    <source>
        <dbReference type="Proteomes" id="UP001216579"/>
    </source>
</evidence>
<dbReference type="PROSITE" id="PS50994">
    <property type="entry name" value="INTEGRASE"/>
    <property type="match status" value="1"/>
</dbReference>
<protein>
    <submittedName>
        <fullName evidence="3">Transposase</fullName>
    </submittedName>
</protein>
<dbReference type="InterPro" id="IPR036397">
    <property type="entry name" value="RNaseH_sf"/>
</dbReference>
<evidence type="ECO:0000313" key="3">
    <source>
        <dbReference type="EMBL" id="MDF3291329.1"/>
    </source>
</evidence>
<dbReference type="InterPro" id="IPR001584">
    <property type="entry name" value="Integrase_cat-core"/>
</dbReference>
<organism evidence="3 4">
    <name type="scientific">Streptomyces silvisoli</name>
    <dbReference type="NCBI Taxonomy" id="3034235"/>
    <lineage>
        <taxon>Bacteria</taxon>
        <taxon>Bacillati</taxon>
        <taxon>Actinomycetota</taxon>
        <taxon>Actinomycetes</taxon>
        <taxon>Kitasatosporales</taxon>
        <taxon>Streptomycetaceae</taxon>
        <taxon>Streptomyces</taxon>
    </lineage>
</organism>
<gene>
    <name evidence="3" type="ORF">P3G67_19225</name>
</gene>
<dbReference type="PANTHER" id="PTHR35004">
    <property type="entry name" value="TRANSPOSASE RV3428C-RELATED"/>
    <property type="match status" value="1"/>
</dbReference>
<evidence type="ECO:0000256" key="1">
    <source>
        <dbReference type="SAM" id="MobiDB-lite"/>
    </source>
</evidence>
<name>A0ABT5ZNC9_9ACTN</name>
<dbReference type="Gene3D" id="3.30.420.10">
    <property type="entry name" value="Ribonuclease H-like superfamily/Ribonuclease H"/>
    <property type="match status" value="1"/>
</dbReference>
<dbReference type="Proteomes" id="UP001216579">
    <property type="component" value="Unassembled WGS sequence"/>
</dbReference>
<dbReference type="RefSeq" id="WP_276094543.1">
    <property type="nucleotide sequence ID" value="NZ_JARJBC010000012.1"/>
</dbReference>
<keyword evidence="4" id="KW-1185">Reference proteome</keyword>